<dbReference type="PANTHER" id="PTHR24416:SF611">
    <property type="entry name" value="TYROSINE-PROTEIN KINASE TRANSMEMBRANE RECEPTOR ROR"/>
    <property type="match status" value="1"/>
</dbReference>
<keyword evidence="4" id="KW-1185">Reference proteome</keyword>
<dbReference type="GO" id="GO:0005524">
    <property type="term" value="F:ATP binding"/>
    <property type="evidence" value="ECO:0007669"/>
    <property type="project" value="InterPro"/>
</dbReference>
<dbReference type="InterPro" id="IPR001245">
    <property type="entry name" value="Ser-Thr/Tyr_kinase_cat_dom"/>
</dbReference>
<feature type="transmembrane region" description="Helical" evidence="1">
    <location>
        <begin position="282"/>
        <end position="301"/>
    </location>
</feature>
<dbReference type="EMBL" id="LNIX01000005">
    <property type="protein sequence ID" value="OXA54635.1"/>
    <property type="molecule type" value="Genomic_DNA"/>
</dbReference>
<feature type="transmembrane region" description="Helical" evidence="1">
    <location>
        <begin position="208"/>
        <end position="231"/>
    </location>
</feature>
<feature type="domain" description="Protein kinase" evidence="2">
    <location>
        <begin position="344"/>
        <end position="625"/>
    </location>
</feature>
<dbReference type="InterPro" id="IPR050122">
    <property type="entry name" value="RTK"/>
</dbReference>
<feature type="transmembrane region" description="Helical" evidence="1">
    <location>
        <begin position="243"/>
        <end position="262"/>
    </location>
</feature>
<comment type="caution">
    <text evidence="3">The sequence shown here is derived from an EMBL/GenBank/DDBJ whole genome shotgun (WGS) entry which is preliminary data.</text>
</comment>
<name>A0A226EAQ4_FOLCA</name>
<keyword evidence="1" id="KW-1133">Transmembrane helix</keyword>
<feature type="transmembrane region" description="Helical" evidence="1">
    <location>
        <begin position="130"/>
        <end position="149"/>
    </location>
</feature>
<dbReference type="CDD" id="cd00192">
    <property type="entry name" value="PTKc"/>
    <property type="match status" value="1"/>
</dbReference>
<evidence type="ECO:0000259" key="2">
    <source>
        <dbReference type="PROSITE" id="PS50011"/>
    </source>
</evidence>
<evidence type="ECO:0000256" key="1">
    <source>
        <dbReference type="SAM" id="Phobius"/>
    </source>
</evidence>
<dbReference type="InterPro" id="IPR011009">
    <property type="entry name" value="Kinase-like_dom_sf"/>
</dbReference>
<feature type="transmembrane region" description="Helical" evidence="1">
    <location>
        <begin position="20"/>
        <end position="38"/>
    </location>
</feature>
<dbReference type="GO" id="GO:0004714">
    <property type="term" value="F:transmembrane receptor protein tyrosine kinase activity"/>
    <property type="evidence" value="ECO:0007669"/>
    <property type="project" value="TreeGrafter"/>
</dbReference>
<proteinExistence type="predicted"/>
<dbReference type="PANTHER" id="PTHR24416">
    <property type="entry name" value="TYROSINE-PROTEIN KINASE RECEPTOR"/>
    <property type="match status" value="1"/>
</dbReference>
<keyword evidence="3" id="KW-0675">Receptor</keyword>
<gene>
    <name evidence="3" type="ORF">Fcan01_10963</name>
</gene>
<evidence type="ECO:0000313" key="4">
    <source>
        <dbReference type="Proteomes" id="UP000198287"/>
    </source>
</evidence>
<keyword evidence="1" id="KW-0812">Transmembrane</keyword>
<dbReference type="GO" id="GO:0043235">
    <property type="term" value="C:receptor complex"/>
    <property type="evidence" value="ECO:0007669"/>
    <property type="project" value="TreeGrafter"/>
</dbReference>
<protein>
    <submittedName>
        <fullName evidence="3">Fibroblast growth factor receptor 2</fullName>
    </submittedName>
</protein>
<sequence>MDKKRCIWPDSKRCLLIQKFVTLGMFVILTSTQIWAISKNRINFTAMSTGFVINYVVCLTFHYVEVALIAILDRAVQKKSLYLLRCWYLARNAVFSVEVTISMTHTQLYFGKLEPQYPISGVMPTTIYWIWGWWAYLVFDMICLIVHIVELEAKESKCWTIFRQANIGRIIYAQALFYFIPLLHYIYIHSYQFVDAFLKPVDKRPEKILLGMYAAKVLLLLLLFPLSFIIYRGIQERDISKVAKFYVLNYILVYPMVLMVNIRSFLEGKDADNSFLTFLIEMVYYFIQYQILNFLVIELVIQFKLPTPKFVDLETMGKEFHKLRVKENQAFFNSVRISARDLKLCDEPEVGRGQFGKVYKGVLFERQMFPWIQSCFMNRVPQQFVAIKVLKQVEGLEYAMAVMKELTILRKVGSHRHLVKFLGCCTWTEKKSDFSDVGIVLEYCASGSLMDYLRSIDENGDIDKRELLRFSKETAEAMVFLADKKIVHADLATRNILLDGERRVKLSDFGMSLQLYYYQVYQTSIAEVFPFRWMAPESLSELHFSTKTDSWTFGVVLWEIWTLGATPFVEWQWSSNFVKAIIGGLRLEKPELASDLMYHIMRHCWQVNPASRPDFPDLFMRLSALAYHDVQDKSHNFSYDKRNTRYNV</sequence>
<dbReference type="PROSITE" id="PS50011">
    <property type="entry name" value="PROTEIN_KINASE_DOM"/>
    <property type="match status" value="1"/>
</dbReference>
<dbReference type="GO" id="GO:0007169">
    <property type="term" value="P:cell surface receptor protein tyrosine kinase signaling pathway"/>
    <property type="evidence" value="ECO:0007669"/>
    <property type="project" value="TreeGrafter"/>
</dbReference>
<dbReference type="STRING" id="158441.A0A226EAQ4"/>
<organism evidence="3 4">
    <name type="scientific">Folsomia candida</name>
    <name type="common">Springtail</name>
    <dbReference type="NCBI Taxonomy" id="158441"/>
    <lineage>
        <taxon>Eukaryota</taxon>
        <taxon>Metazoa</taxon>
        <taxon>Ecdysozoa</taxon>
        <taxon>Arthropoda</taxon>
        <taxon>Hexapoda</taxon>
        <taxon>Collembola</taxon>
        <taxon>Entomobryomorpha</taxon>
        <taxon>Isotomoidea</taxon>
        <taxon>Isotomidae</taxon>
        <taxon>Proisotominae</taxon>
        <taxon>Folsomia</taxon>
    </lineage>
</organism>
<dbReference type="Proteomes" id="UP000198287">
    <property type="component" value="Unassembled WGS sequence"/>
</dbReference>
<accession>A0A226EAQ4</accession>
<dbReference type="Pfam" id="PF07714">
    <property type="entry name" value="PK_Tyr_Ser-Thr"/>
    <property type="match status" value="1"/>
</dbReference>
<dbReference type="InterPro" id="IPR008266">
    <property type="entry name" value="Tyr_kinase_AS"/>
</dbReference>
<dbReference type="PRINTS" id="PR00109">
    <property type="entry name" value="TYRKINASE"/>
</dbReference>
<dbReference type="OrthoDB" id="3256376at2759"/>
<reference evidence="3 4" key="1">
    <citation type="submission" date="2015-12" db="EMBL/GenBank/DDBJ databases">
        <title>The genome of Folsomia candida.</title>
        <authorList>
            <person name="Faddeeva A."/>
            <person name="Derks M.F."/>
            <person name="Anvar Y."/>
            <person name="Smit S."/>
            <person name="Van Straalen N."/>
            <person name="Roelofs D."/>
        </authorList>
    </citation>
    <scope>NUCLEOTIDE SEQUENCE [LARGE SCALE GENOMIC DNA]</scope>
    <source>
        <strain evidence="3 4">VU population</strain>
        <tissue evidence="3">Whole body</tissue>
    </source>
</reference>
<keyword evidence="1" id="KW-0472">Membrane</keyword>
<evidence type="ECO:0000313" key="3">
    <source>
        <dbReference type="EMBL" id="OXA54635.1"/>
    </source>
</evidence>
<dbReference type="SUPFAM" id="SSF56112">
    <property type="entry name" value="Protein kinase-like (PK-like)"/>
    <property type="match status" value="1"/>
</dbReference>
<feature type="transmembrane region" description="Helical" evidence="1">
    <location>
        <begin position="170"/>
        <end position="188"/>
    </location>
</feature>
<dbReference type="Gene3D" id="1.10.510.10">
    <property type="entry name" value="Transferase(Phosphotransferase) domain 1"/>
    <property type="match status" value="1"/>
</dbReference>
<dbReference type="InterPro" id="IPR000719">
    <property type="entry name" value="Prot_kinase_dom"/>
</dbReference>
<dbReference type="PROSITE" id="PS00109">
    <property type="entry name" value="PROTEIN_KINASE_TYR"/>
    <property type="match status" value="1"/>
</dbReference>
<feature type="transmembrane region" description="Helical" evidence="1">
    <location>
        <begin position="50"/>
        <end position="72"/>
    </location>
</feature>
<dbReference type="AlphaFoldDB" id="A0A226EAQ4"/>
<dbReference type="GO" id="GO:0005886">
    <property type="term" value="C:plasma membrane"/>
    <property type="evidence" value="ECO:0007669"/>
    <property type="project" value="TreeGrafter"/>
</dbReference>